<keyword evidence="5 6" id="KW-0472">Membrane</keyword>
<dbReference type="InterPro" id="IPR018450">
    <property type="entry name" value="Romo1/Mgr2"/>
</dbReference>
<dbReference type="EMBL" id="AFWA02000002">
    <property type="protein sequence ID" value="EMR11184.1"/>
    <property type="molecule type" value="Genomic_DNA"/>
</dbReference>
<dbReference type="PANTHER" id="PTHR28525:SF1">
    <property type="entry name" value="REACTIVE OXYGEN SPECIES MODULATOR 1"/>
    <property type="match status" value="1"/>
</dbReference>
<evidence type="ECO:0000256" key="3">
    <source>
        <dbReference type="ARBA" id="ARBA00022692"/>
    </source>
</evidence>
<dbReference type="STRING" id="1069680.M7PL37"/>
<evidence type="ECO:0000256" key="1">
    <source>
        <dbReference type="ARBA" id="ARBA00004370"/>
    </source>
</evidence>
<dbReference type="AlphaFoldDB" id="M7PL37"/>
<evidence type="ECO:0000313" key="8">
    <source>
        <dbReference type="Proteomes" id="UP000011958"/>
    </source>
</evidence>
<evidence type="ECO:0000256" key="4">
    <source>
        <dbReference type="ARBA" id="ARBA00022989"/>
    </source>
</evidence>
<dbReference type="OMA" id="SCWDRVK"/>
<protein>
    <recommendedName>
        <fullName evidence="9">Protein mgr2</fullName>
    </recommendedName>
</protein>
<gene>
    <name evidence="7" type="ORF">PNEG_00777</name>
</gene>
<dbReference type="SMART" id="SM01378">
    <property type="entry name" value="Romo1"/>
    <property type="match status" value="1"/>
</dbReference>
<evidence type="ECO:0000256" key="5">
    <source>
        <dbReference type="ARBA" id="ARBA00023136"/>
    </source>
</evidence>
<dbReference type="PANTHER" id="PTHR28525">
    <property type="entry name" value="REACTIVE OXYGEN SPECIES MODULATOR 1"/>
    <property type="match status" value="1"/>
</dbReference>
<feature type="transmembrane region" description="Helical" evidence="6">
    <location>
        <begin position="12"/>
        <end position="32"/>
    </location>
</feature>
<name>M7PL37_PNEMU</name>
<comment type="similarity">
    <text evidence="2">Belongs to the MGR2 family.</text>
</comment>
<comment type="subcellular location">
    <subcellularLocation>
        <location evidence="1">Membrane</location>
    </subcellularLocation>
</comment>
<accession>M7PL37</accession>
<dbReference type="VEuPathDB" id="FungiDB:PNEG_00777"/>
<evidence type="ECO:0000256" key="6">
    <source>
        <dbReference type="SAM" id="Phobius"/>
    </source>
</evidence>
<dbReference type="GO" id="GO:0045039">
    <property type="term" value="P:protein insertion into mitochondrial inner membrane"/>
    <property type="evidence" value="ECO:0007669"/>
    <property type="project" value="TreeGrafter"/>
</dbReference>
<keyword evidence="4 6" id="KW-1133">Transmembrane helix</keyword>
<dbReference type="HOGENOM" id="CLU_142435_4_0_1"/>
<proteinExistence type="inferred from homology"/>
<keyword evidence="3 6" id="KW-0812">Transmembrane</keyword>
<evidence type="ECO:0000313" key="7">
    <source>
        <dbReference type="EMBL" id="EMR11184.1"/>
    </source>
</evidence>
<dbReference type="GO" id="GO:0005744">
    <property type="term" value="C:TIM23 mitochondrial import inner membrane translocase complex"/>
    <property type="evidence" value="ECO:0007669"/>
    <property type="project" value="TreeGrafter"/>
</dbReference>
<reference evidence="8" key="1">
    <citation type="journal article" date="2016" name="Nat. Commun.">
        <title>Genome analysis of three Pneumocystis species reveals adaptation mechanisms to life exclusively in mammalian hosts.</title>
        <authorList>
            <person name="Ma L."/>
            <person name="Chen Z."/>
            <person name="Huang D.W."/>
            <person name="Kutty G."/>
            <person name="Ishihara M."/>
            <person name="Wang H."/>
            <person name="Abouelleil A."/>
            <person name="Bishop L."/>
            <person name="Davey E."/>
            <person name="Deng R."/>
            <person name="Deng X."/>
            <person name="Fan L."/>
            <person name="Fantoni G."/>
            <person name="Fitzgerald M."/>
            <person name="Gogineni E."/>
            <person name="Goldberg J.M."/>
            <person name="Handley G."/>
            <person name="Hu X."/>
            <person name="Huber C."/>
            <person name="Jiao X."/>
            <person name="Jones K."/>
            <person name="Levin J.Z."/>
            <person name="Liu Y."/>
            <person name="Macdonald P."/>
            <person name="Melnikov A."/>
            <person name="Raley C."/>
            <person name="Sassi M."/>
            <person name="Sherman B.T."/>
            <person name="Song X."/>
            <person name="Sykes S."/>
            <person name="Tran B."/>
            <person name="Walsh L."/>
            <person name="Xia Y."/>
            <person name="Yang J."/>
            <person name="Young S."/>
            <person name="Zeng Q."/>
            <person name="Zheng X."/>
            <person name="Stephens R."/>
            <person name="Nusbaum C."/>
            <person name="Birren B.W."/>
            <person name="Azadi P."/>
            <person name="Lempicki R.A."/>
            <person name="Cuomo C.A."/>
            <person name="Kovacs J.A."/>
        </authorList>
    </citation>
    <scope>NUCLEOTIDE SEQUENCE [LARGE SCALE GENOMIC DNA]</scope>
    <source>
        <strain evidence="8">B123</strain>
    </source>
</reference>
<evidence type="ECO:0000256" key="2">
    <source>
        <dbReference type="ARBA" id="ARBA00007839"/>
    </source>
</evidence>
<dbReference type="OrthoDB" id="5409308at2759"/>
<organism evidence="7 8">
    <name type="scientific">Pneumocystis murina (strain B123)</name>
    <name type="common">Mouse pneumocystis pneumonia agent</name>
    <name type="synonym">Pneumocystis carinii f. sp. muris</name>
    <dbReference type="NCBI Taxonomy" id="1069680"/>
    <lineage>
        <taxon>Eukaryota</taxon>
        <taxon>Fungi</taxon>
        <taxon>Dikarya</taxon>
        <taxon>Ascomycota</taxon>
        <taxon>Taphrinomycotina</taxon>
        <taxon>Pneumocystomycetes</taxon>
        <taxon>Pneumocystaceae</taxon>
        <taxon>Pneumocystis</taxon>
    </lineage>
</organism>
<dbReference type="Proteomes" id="UP000011958">
    <property type="component" value="Unassembled WGS sequence"/>
</dbReference>
<comment type="caution">
    <text evidence="7">The sequence shown here is derived from an EMBL/GenBank/DDBJ whole genome shotgun (WGS) entry which is preliminary data.</text>
</comment>
<keyword evidence="8" id="KW-1185">Reference proteome</keyword>
<feature type="transmembrane region" description="Helical" evidence="6">
    <location>
        <begin position="44"/>
        <end position="66"/>
    </location>
</feature>
<dbReference type="Pfam" id="PF10247">
    <property type="entry name" value="Romo1"/>
    <property type="match status" value="1"/>
</dbReference>
<sequence length="76" mass="8049">MASTFEKLKTGALMGSSVGLCAGLVFGTLHLLRYGSGRQGIIRTLSTSMISSAATFGFFMAIGTVIRTETLRKSEN</sequence>
<evidence type="ECO:0008006" key="9">
    <source>
        <dbReference type="Google" id="ProtNLM"/>
    </source>
</evidence>
<dbReference type="eggNOG" id="KOG4096">
    <property type="taxonomic scope" value="Eukaryota"/>
</dbReference>
<dbReference type="GeneID" id="19894475"/>
<dbReference type="GO" id="GO:0030150">
    <property type="term" value="P:protein import into mitochondrial matrix"/>
    <property type="evidence" value="ECO:0007669"/>
    <property type="project" value="TreeGrafter"/>
</dbReference>
<dbReference type="RefSeq" id="XP_007872680.1">
    <property type="nucleotide sequence ID" value="XM_007874489.1"/>
</dbReference>